<proteinExistence type="predicted"/>
<keyword evidence="2" id="KW-1185">Reference proteome</keyword>
<evidence type="ECO:0000313" key="1">
    <source>
        <dbReference type="EMBL" id="ANV97726.1"/>
    </source>
</evidence>
<evidence type="ECO:0000313" key="2">
    <source>
        <dbReference type="Proteomes" id="UP000092884"/>
    </source>
</evidence>
<dbReference type="RefSeq" id="WP_066339192.1">
    <property type="nucleotide sequence ID" value="NZ_CP016503.1"/>
</dbReference>
<dbReference type="AlphaFoldDB" id="A0A1B1U4P3"/>
<dbReference type="OrthoDB" id="5334568at2"/>
<evidence type="ECO:0008006" key="3">
    <source>
        <dbReference type="Google" id="ProtNLM"/>
    </source>
</evidence>
<dbReference type="Proteomes" id="UP000092884">
    <property type="component" value="Chromosome"/>
</dbReference>
<gene>
    <name evidence="1" type="ORF">BBW65_02410</name>
</gene>
<organism evidence="1 2">
    <name type="scientific">Helicobacter enhydrae</name>
    <dbReference type="NCBI Taxonomy" id="222136"/>
    <lineage>
        <taxon>Bacteria</taxon>
        <taxon>Pseudomonadati</taxon>
        <taxon>Campylobacterota</taxon>
        <taxon>Epsilonproteobacteria</taxon>
        <taxon>Campylobacterales</taxon>
        <taxon>Helicobacteraceae</taxon>
        <taxon>Helicobacter</taxon>
    </lineage>
</organism>
<dbReference type="EMBL" id="CP016503">
    <property type="protein sequence ID" value="ANV97726.1"/>
    <property type="molecule type" value="Genomic_DNA"/>
</dbReference>
<protein>
    <recommendedName>
        <fullName evidence="3">Tetratricopeptide repeat protein</fullName>
    </recommendedName>
</protein>
<dbReference type="KEGG" id="het:BBW65_02410"/>
<name>A0A1B1U4P3_9HELI</name>
<accession>A0A1B1U4P3</accession>
<sequence length="79" mass="9305">MTEIYAVALIDEREGRLEEALRGYHKCIAMGINAQESKVALVRLKKWRKFANCNSKRKKMFESAGTLEEIQEFERWLLK</sequence>
<reference evidence="2" key="1">
    <citation type="submission" date="2016-07" db="EMBL/GenBank/DDBJ databases">
        <authorList>
            <person name="Florea S."/>
            <person name="Webb J.S."/>
            <person name="Jaromczyk J."/>
            <person name="Schardl C.L."/>
        </authorList>
    </citation>
    <scope>NUCLEOTIDE SEQUENCE [LARGE SCALE GENOMIC DNA]</scope>
    <source>
        <strain evidence="2">MIT 01-6242</strain>
    </source>
</reference>
<dbReference type="STRING" id="222136.BBW65_02410"/>